<dbReference type="InterPro" id="IPR001357">
    <property type="entry name" value="BRCT_dom"/>
</dbReference>
<feature type="domain" description="BRCT" evidence="3">
    <location>
        <begin position="367"/>
        <end position="443"/>
    </location>
</feature>
<dbReference type="GO" id="GO:0006270">
    <property type="term" value="P:DNA replication initiation"/>
    <property type="evidence" value="ECO:0000318"/>
    <property type="project" value="GO_Central"/>
</dbReference>
<dbReference type="RefSeq" id="XP_001307816.1">
    <property type="nucleotide sequence ID" value="XM_001307815.1"/>
</dbReference>
<evidence type="ECO:0000256" key="2">
    <source>
        <dbReference type="SAM" id="MobiDB-lite"/>
    </source>
</evidence>
<dbReference type="GO" id="GO:0007095">
    <property type="term" value="P:mitotic G2 DNA damage checkpoint signaling"/>
    <property type="evidence" value="ECO:0000318"/>
    <property type="project" value="GO_Central"/>
</dbReference>
<dbReference type="InParanoid" id="A2FJQ4"/>
<reference evidence="4" key="2">
    <citation type="journal article" date="2007" name="Science">
        <title>Draft genome sequence of the sexually transmitted pathogen Trichomonas vaginalis.</title>
        <authorList>
            <person name="Carlton J.M."/>
            <person name="Hirt R.P."/>
            <person name="Silva J.C."/>
            <person name="Delcher A.L."/>
            <person name="Schatz M."/>
            <person name="Zhao Q."/>
            <person name="Wortman J.R."/>
            <person name="Bidwell S.L."/>
            <person name="Alsmark U.C.M."/>
            <person name="Besteiro S."/>
            <person name="Sicheritz-Ponten T."/>
            <person name="Noel C.J."/>
            <person name="Dacks J.B."/>
            <person name="Foster P.G."/>
            <person name="Simillion C."/>
            <person name="Van de Peer Y."/>
            <person name="Miranda-Saavedra D."/>
            <person name="Barton G.J."/>
            <person name="Westrop G.D."/>
            <person name="Mueller S."/>
            <person name="Dessi D."/>
            <person name="Fiori P.L."/>
            <person name="Ren Q."/>
            <person name="Paulsen I."/>
            <person name="Zhang H."/>
            <person name="Bastida-Corcuera F.D."/>
            <person name="Simoes-Barbosa A."/>
            <person name="Brown M.T."/>
            <person name="Hayes R.D."/>
            <person name="Mukherjee M."/>
            <person name="Okumura C.Y."/>
            <person name="Schneider R."/>
            <person name="Smith A.J."/>
            <person name="Vanacova S."/>
            <person name="Villalvazo M."/>
            <person name="Haas B.J."/>
            <person name="Pertea M."/>
            <person name="Feldblyum T.V."/>
            <person name="Utterback T.R."/>
            <person name="Shu C.L."/>
            <person name="Osoegawa K."/>
            <person name="de Jong P.J."/>
            <person name="Hrdy I."/>
            <person name="Horvathova L."/>
            <person name="Zubacova Z."/>
            <person name="Dolezal P."/>
            <person name="Malik S.B."/>
            <person name="Logsdon J.M. Jr."/>
            <person name="Henze K."/>
            <person name="Gupta A."/>
            <person name="Wang C.C."/>
            <person name="Dunne R.L."/>
            <person name="Upcroft J.A."/>
            <person name="Upcroft P."/>
            <person name="White O."/>
            <person name="Salzberg S.L."/>
            <person name="Tang P."/>
            <person name="Chiu C.-H."/>
            <person name="Lee Y.-S."/>
            <person name="Embley T.M."/>
            <person name="Coombs G.H."/>
            <person name="Mottram J.C."/>
            <person name="Tachezy J."/>
            <person name="Fraser-Liggett C.M."/>
            <person name="Johnson P.J."/>
        </authorList>
    </citation>
    <scope>NUCLEOTIDE SEQUENCE [LARGE SCALE GENOMIC DNA]</scope>
    <source>
        <strain evidence="4">G3</strain>
    </source>
</reference>
<dbReference type="Pfam" id="PF00533">
    <property type="entry name" value="BRCT"/>
    <property type="match status" value="1"/>
</dbReference>
<feature type="region of interest" description="Disordered" evidence="2">
    <location>
        <begin position="483"/>
        <end position="535"/>
    </location>
</feature>
<name>A2FJQ4_TRIV3</name>
<dbReference type="CDD" id="cd00027">
    <property type="entry name" value="BRCT"/>
    <property type="match status" value="2"/>
</dbReference>
<gene>
    <name evidence="4" type="ORF">TVAG_370570</name>
</gene>
<evidence type="ECO:0000256" key="1">
    <source>
        <dbReference type="ARBA" id="ARBA00022737"/>
    </source>
</evidence>
<accession>A2FJQ4</accession>
<dbReference type="Proteomes" id="UP000001542">
    <property type="component" value="Unassembled WGS sequence"/>
</dbReference>
<dbReference type="EMBL" id="DS113833">
    <property type="protein sequence ID" value="EAX94886.1"/>
    <property type="molecule type" value="Genomic_DNA"/>
</dbReference>
<dbReference type="SUPFAM" id="SSF52113">
    <property type="entry name" value="BRCT domain"/>
    <property type="match status" value="3"/>
</dbReference>
<dbReference type="InterPro" id="IPR036420">
    <property type="entry name" value="BRCT_dom_sf"/>
</dbReference>
<dbReference type="AlphaFoldDB" id="A2FJQ4"/>
<keyword evidence="5" id="KW-1185">Reference proteome</keyword>
<dbReference type="KEGG" id="tva:4752629"/>
<dbReference type="SMART" id="SM00292">
    <property type="entry name" value="BRCT"/>
    <property type="match status" value="4"/>
</dbReference>
<dbReference type="VEuPathDB" id="TrichDB:TVAG_370570"/>
<dbReference type="PANTHER" id="PTHR13561">
    <property type="entry name" value="DNA REPLICATION REGULATOR DPB11-RELATED"/>
    <property type="match status" value="1"/>
</dbReference>
<keyword evidence="1" id="KW-0677">Repeat</keyword>
<evidence type="ECO:0000313" key="5">
    <source>
        <dbReference type="Proteomes" id="UP000001542"/>
    </source>
</evidence>
<dbReference type="PANTHER" id="PTHR13561:SF20">
    <property type="entry name" value="DNA TOPOISOMERASE 2-BINDING PROTEIN 1"/>
    <property type="match status" value="1"/>
</dbReference>
<protein>
    <recommendedName>
        <fullName evidence="3">BRCT domain-containing protein</fullName>
    </recommendedName>
</protein>
<reference evidence="4" key="1">
    <citation type="submission" date="2006-10" db="EMBL/GenBank/DDBJ databases">
        <authorList>
            <person name="Amadeo P."/>
            <person name="Zhao Q."/>
            <person name="Wortman J."/>
            <person name="Fraser-Liggett C."/>
            <person name="Carlton J."/>
        </authorList>
    </citation>
    <scope>NUCLEOTIDE SEQUENCE</scope>
    <source>
        <strain evidence="4">G3</strain>
    </source>
</reference>
<organism evidence="4 5">
    <name type="scientific">Trichomonas vaginalis (strain ATCC PRA-98 / G3)</name>
    <dbReference type="NCBI Taxonomy" id="412133"/>
    <lineage>
        <taxon>Eukaryota</taxon>
        <taxon>Metamonada</taxon>
        <taxon>Parabasalia</taxon>
        <taxon>Trichomonadida</taxon>
        <taxon>Trichomonadidae</taxon>
        <taxon>Trichomonas</taxon>
    </lineage>
</organism>
<dbReference type="SMR" id="A2FJQ4"/>
<feature type="domain" description="BRCT" evidence="3">
    <location>
        <begin position="190"/>
        <end position="264"/>
    </location>
</feature>
<evidence type="ECO:0000259" key="3">
    <source>
        <dbReference type="PROSITE" id="PS50172"/>
    </source>
</evidence>
<dbReference type="PROSITE" id="PS50172">
    <property type="entry name" value="BRCT"/>
    <property type="match status" value="2"/>
</dbReference>
<dbReference type="OrthoDB" id="251770at2759"/>
<evidence type="ECO:0000313" key="4">
    <source>
        <dbReference type="EMBL" id="EAX94886.1"/>
    </source>
</evidence>
<feature type="compositionally biased region" description="Acidic residues" evidence="2">
    <location>
        <begin position="494"/>
        <end position="506"/>
    </location>
</feature>
<dbReference type="Gene3D" id="3.40.50.10190">
    <property type="entry name" value="BRCT domain"/>
    <property type="match status" value="2"/>
</dbReference>
<dbReference type="GO" id="GO:0033314">
    <property type="term" value="P:mitotic DNA replication checkpoint signaling"/>
    <property type="evidence" value="ECO:0000318"/>
    <property type="project" value="GO_Central"/>
</dbReference>
<sequence length="535" mass="60764">MEITPSQLVPEELNEKEFRPQRYWISGNVQDQAVKIRNQLVTIQPGIFSTPDFGDVRNIHICSVDEVVSHFGTKIYMITPSYLNQLIEKDIGGFNLTDKARQRISLYLYNMRIAITGVESQEFISLHNKLILNGATPVHPSNISQMNMIASSKVLDKYVLNAISHGITAVSPDFISMSYLLQKDIPVNDYILKNFTNITVTTSDLDPSTNKNLKALVVDGNGKWNDCLDDSVDFVIAERLAITKKIKIALENKIPIVKVDWIKDHSQKPTSVMPYVINFWSVGESFDVFHGNTFKLDQKCEDPQLLMDAIRESNGKFDVNESYVVVPNFSKKIKNSVTQHWIWACINQKQIILLDSSVMFTPFGYESYTKELEGVGIIVLNLEKETNEVIDILKLFGAVIRRKIVNGAKYMICLPTNSKDFQKDLKRAHKKGAKIYHPQWVYELASTGKIPKNIKEIPSDTSKNFQNIVSSIINTKRVIKPSQMEKSASKNLDEYESEDETDDSDNDITYHTPSHVSKKKKSKDDQLMKILGGED</sequence>
<proteinExistence type="predicted"/>
<dbReference type="VEuPathDB" id="TrichDB:TVAGG3_0053920"/>